<dbReference type="HAMAP" id="MF_00514">
    <property type="entry name" value="Ribosomal_bL35"/>
    <property type="match status" value="1"/>
</dbReference>
<accession>A0A1G8BMV9</accession>
<gene>
    <name evidence="5" type="primary">rpmI</name>
    <name evidence="8" type="ORF">SAMN05192534_10486</name>
</gene>
<dbReference type="GO" id="GO:0006412">
    <property type="term" value="P:translation"/>
    <property type="evidence" value="ECO:0007669"/>
    <property type="project" value="UniProtKB-UniRule"/>
</dbReference>
<evidence type="ECO:0000313" key="9">
    <source>
        <dbReference type="Proteomes" id="UP000199163"/>
    </source>
</evidence>
<sequence>MPKMKTHSGAAKRFRKTGSGKLKRSHAYTSHLFRNKTNKQKRRLSKQGIVDKSDQQRIANLLPYDK</sequence>
<evidence type="ECO:0000256" key="2">
    <source>
        <dbReference type="ARBA" id="ARBA00022980"/>
    </source>
</evidence>
<feature type="compositionally biased region" description="Basic residues" evidence="7">
    <location>
        <begin position="33"/>
        <end position="45"/>
    </location>
</feature>
<dbReference type="PANTHER" id="PTHR33343:SF1">
    <property type="entry name" value="LARGE RIBOSOMAL SUBUNIT PROTEIN BL35M"/>
    <property type="match status" value="1"/>
</dbReference>
<dbReference type="NCBIfam" id="TIGR00001">
    <property type="entry name" value="rpmI_bact"/>
    <property type="match status" value="1"/>
</dbReference>
<dbReference type="Proteomes" id="UP000199163">
    <property type="component" value="Unassembled WGS sequence"/>
</dbReference>
<keyword evidence="3 5" id="KW-0687">Ribonucleoprotein</keyword>
<evidence type="ECO:0000256" key="5">
    <source>
        <dbReference type="HAMAP-Rule" id="MF_00514"/>
    </source>
</evidence>
<dbReference type="FunFam" id="4.10.410.60:FF:000001">
    <property type="entry name" value="50S ribosomal protein L35"/>
    <property type="match status" value="1"/>
</dbReference>
<reference evidence="8 9" key="1">
    <citation type="submission" date="2016-10" db="EMBL/GenBank/DDBJ databases">
        <authorList>
            <person name="de Groot N.N."/>
        </authorList>
    </citation>
    <scope>NUCLEOTIDE SEQUENCE [LARGE SCALE GENOMIC DNA]</scope>
    <source>
        <strain evidence="8 9">DSM 21632</strain>
    </source>
</reference>
<protein>
    <recommendedName>
        <fullName evidence="4 5">Large ribosomal subunit protein bL35</fullName>
    </recommendedName>
</protein>
<evidence type="ECO:0000256" key="7">
    <source>
        <dbReference type="SAM" id="MobiDB-lite"/>
    </source>
</evidence>
<feature type="region of interest" description="Disordered" evidence="7">
    <location>
        <begin position="1"/>
        <end position="52"/>
    </location>
</feature>
<dbReference type="PANTHER" id="PTHR33343">
    <property type="entry name" value="54S RIBOSOMAL PROTEIN BL35M"/>
    <property type="match status" value="1"/>
</dbReference>
<name>A0A1G8BMV9_9BACI</name>
<feature type="compositionally biased region" description="Basic residues" evidence="7">
    <location>
        <begin position="1"/>
        <end position="26"/>
    </location>
</feature>
<dbReference type="SUPFAM" id="SSF143034">
    <property type="entry name" value="L35p-like"/>
    <property type="match status" value="1"/>
</dbReference>
<dbReference type="OrthoDB" id="47476at2"/>
<dbReference type="GO" id="GO:0022625">
    <property type="term" value="C:cytosolic large ribosomal subunit"/>
    <property type="evidence" value="ECO:0007669"/>
    <property type="project" value="TreeGrafter"/>
</dbReference>
<dbReference type="STRING" id="568899.SAMN05192534_10486"/>
<dbReference type="InterPro" id="IPR001706">
    <property type="entry name" value="Ribosomal_bL35"/>
</dbReference>
<evidence type="ECO:0000313" key="8">
    <source>
        <dbReference type="EMBL" id="SDH33900.1"/>
    </source>
</evidence>
<evidence type="ECO:0000256" key="1">
    <source>
        <dbReference type="ARBA" id="ARBA00006598"/>
    </source>
</evidence>
<dbReference type="RefSeq" id="WP_091271947.1">
    <property type="nucleotide sequence ID" value="NZ_FNDK01000004.1"/>
</dbReference>
<dbReference type="Gene3D" id="4.10.410.60">
    <property type="match status" value="1"/>
</dbReference>
<dbReference type="PROSITE" id="PS00936">
    <property type="entry name" value="RIBOSOMAL_L35"/>
    <property type="match status" value="1"/>
</dbReference>
<comment type="similarity">
    <text evidence="1 5 6">Belongs to the bacterial ribosomal protein bL35 family.</text>
</comment>
<organism evidence="8 9">
    <name type="scientific">Alteribacillus persepolensis</name>
    <dbReference type="NCBI Taxonomy" id="568899"/>
    <lineage>
        <taxon>Bacteria</taxon>
        <taxon>Bacillati</taxon>
        <taxon>Bacillota</taxon>
        <taxon>Bacilli</taxon>
        <taxon>Bacillales</taxon>
        <taxon>Bacillaceae</taxon>
        <taxon>Alteribacillus</taxon>
    </lineage>
</organism>
<evidence type="ECO:0000256" key="3">
    <source>
        <dbReference type="ARBA" id="ARBA00023274"/>
    </source>
</evidence>
<dbReference type="PRINTS" id="PR00064">
    <property type="entry name" value="RIBOSOMALL35"/>
</dbReference>
<dbReference type="EMBL" id="FNDK01000004">
    <property type="protein sequence ID" value="SDH33900.1"/>
    <property type="molecule type" value="Genomic_DNA"/>
</dbReference>
<keyword evidence="9" id="KW-1185">Reference proteome</keyword>
<dbReference type="InterPro" id="IPR018265">
    <property type="entry name" value="Ribosomal_bL35_CS"/>
</dbReference>
<dbReference type="GO" id="GO:0003735">
    <property type="term" value="F:structural constituent of ribosome"/>
    <property type="evidence" value="ECO:0007669"/>
    <property type="project" value="InterPro"/>
</dbReference>
<evidence type="ECO:0000256" key="6">
    <source>
        <dbReference type="RuleBase" id="RU000568"/>
    </source>
</evidence>
<dbReference type="Pfam" id="PF01632">
    <property type="entry name" value="Ribosomal_L35p"/>
    <property type="match status" value="1"/>
</dbReference>
<dbReference type="InterPro" id="IPR021137">
    <property type="entry name" value="Ribosomal_bL35-like"/>
</dbReference>
<proteinExistence type="inferred from homology"/>
<dbReference type="AlphaFoldDB" id="A0A1G8BMV9"/>
<dbReference type="InterPro" id="IPR037229">
    <property type="entry name" value="Ribosomal_bL35_sf"/>
</dbReference>
<evidence type="ECO:0000256" key="4">
    <source>
        <dbReference type="ARBA" id="ARBA00071664"/>
    </source>
</evidence>
<keyword evidence="2 5" id="KW-0689">Ribosomal protein</keyword>